<gene>
    <name evidence="4" type="ORF">D6D01_03757</name>
</gene>
<dbReference type="EMBL" id="QZBD01000110">
    <property type="protein sequence ID" value="THY28823.1"/>
    <property type="molecule type" value="Genomic_DNA"/>
</dbReference>
<comment type="caution">
    <text evidence="4">The sequence shown here is derived from an EMBL/GenBank/DDBJ whole genome shotgun (WGS) entry which is preliminary data.</text>
</comment>
<accession>A0A4V4JWB5</accession>
<evidence type="ECO:0000256" key="1">
    <source>
        <dbReference type="SAM" id="Coils"/>
    </source>
</evidence>
<feature type="coiled-coil region" evidence="1">
    <location>
        <begin position="71"/>
        <end position="105"/>
    </location>
</feature>
<evidence type="ECO:0000313" key="5">
    <source>
        <dbReference type="Proteomes" id="UP000306584"/>
    </source>
</evidence>
<proteinExistence type="predicted"/>
<dbReference type="AlphaFoldDB" id="A0A4V4JWB5"/>
<keyword evidence="1" id="KW-0175">Coiled coil</keyword>
<dbReference type="InterPro" id="IPR031348">
    <property type="entry name" value="PigL_N"/>
</dbReference>
<evidence type="ECO:0000313" key="4">
    <source>
        <dbReference type="EMBL" id="THY28823.1"/>
    </source>
</evidence>
<feature type="domain" description="Azaphilone pigments biosynthesis cluster protein L N-terminal" evidence="3">
    <location>
        <begin position="35"/>
        <end position="218"/>
    </location>
</feature>
<evidence type="ECO:0000259" key="3">
    <source>
        <dbReference type="Pfam" id="PF17111"/>
    </source>
</evidence>
<name>A0A4V4JWB5_AURPU</name>
<evidence type="ECO:0000256" key="2">
    <source>
        <dbReference type="SAM" id="MobiDB-lite"/>
    </source>
</evidence>
<feature type="region of interest" description="Disordered" evidence="2">
    <location>
        <begin position="331"/>
        <end position="354"/>
    </location>
</feature>
<protein>
    <recommendedName>
        <fullName evidence="3">Azaphilone pigments biosynthesis cluster protein L N-terminal domain-containing protein</fullName>
    </recommendedName>
</protein>
<sequence length="354" mass="38929">MQHFSSVFPFTLSSSHWSQSSPILGSISRHTEMGDPLSIASGVIGILTLALNASKKLYELSQSIQGHPREVESMRDEFKMLSSILKQLQQKSTKALSSKDELLEAPLKGCFDCCDELNKSLKGLGSPGVREWLRLQFRGRAIEDLKARLLSYKSYLSIALQVIELEESSATRDDVNMVKEQLIGIKKDLEYDLRVVNGNLVGVQKSLKEVLEKERRSLEANVAACQAAETALECHRTVDLTFTNNTANTNSRQLLGTDNLDVEGRITATDNRAEASSTQGIGMYSAETLRHLLRRSTSPSTRNSRTTVTADAIRIQGLSIRGGLKSLSALTGVSGEDDDDAHVPLPTASHRRQD</sequence>
<organism evidence="4 5">
    <name type="scientific">Aureobasidium pullulans</name>
    <name type="common">Black yeast</name>
    <name type="synonym">Pullularia pullulans</name>
    <dbReference type="NCBI Taxonomy" id="5580"/>
    <lineage>
        <taxon>Eukaryota</taxon>
        <taxon>Fungi</taxon>
        <taxon>Dikarya</taxon>
        <taxon>Ascomycota</taxon>
        <taxon>Pezizomycotina</taxon>
        <taxon>Dothideomycetes</taxon>
        <taxon>Dothideomycetidae</taxon>
        <taxon>Dothideales</taxon>
        <taxon>Saccotheciaceae</taxon>
        <taxon>Aureobasidium</taxon>
    </lineage>
</organism>
<reference evidence="4 5" key="1">
    <citation type="submission" date="2018-10" db="EMBL/GenBank/DDBJ databases">
        <title>Fifty Aureobasidium pullulans genomes reveal a recombining polyextremotolerant generalist.</title>
        <authorList>
            <person name="Gostincar C."/>
            <person name="Turk M."/>
            <person name="Zajc J."/>
            <person name="Gunde-Cimerman N."/>
        </authorList>
    </citation>
    <scope>NUCLEOTIDE SEQUENCE [LARGE SCALE GENOMIC DNA]</scope>
    <source>
        <strain evidence="4 5">EXF-6604</strain>
    </source>
</reference>
<dbReference type="Proteomes" id="UP000306584">
    <property type="component" value="Unassembled WGS sequence"/>
</dbReference>
<dbReference type="Pfam" id="PF17111">
    <property type="entry name" value="PigL_N"/>
    <property type="match status" value="1"/>
</dbReference>